<organism evidence="1 2">
    <name type="scientific">Hohenbuehelia grisea</name>
    <dbReference type="NCBI Taxonomy" id="104357"/>
    <lineage>
        <taxon>Eukaryota</taxon>
        <taxon>Fungi</taxon>
        <taxon>Dikarya</taxon>
        <taxon>Basidiomycota</taxon>
        <taxon>Agaricomycotina</taxon>
        <taxon>Agaricomycetes</taxon>
        <taxon>Agaricomycetidae</taxon>
        <taxon>Agaricales</taxon>
        <taxon>Pleurotineae</taxon>
        <taxon>Pleurotaceae</taxon>
        <taxon>Hohenbuehelia</taxon>
    </lineage>
</organism>
<evidence type="ECO:0000313" key="1">
    <source>
        <dbReference type="EMBL" id="KAL0957252.1"/>
    </source>
</evidence>
<gene>
    <name evidence="1" type="ORF">HGRIS_001066</name>
</gene>
<dbReference type="EMBL" id="JASNQZ010000005">
    <property type="protein sequence ID" value="KAL0957252.1"/>
    <property type="molecule type" value="Genomic_DNA"/>
</dbReference>
<protein>
    <submittedName>
        <fullName evidence="1">Uncharacterized protein</fullName>
    </submittedName>
</protein>
<keyword evidence="2" id="KW-1185">Reference proteome</keyword>
<comment type="caution">
    <text evidence="1">The sequence shown here is derived from an EMBL/GenBank/DDBJ whole genome shotgun (WGS) entry which is preliminary data.</text>
</comment>
<dbReference type="Proteomes" id="UP001556367">
    <property type="component" value="Unassembled WGS sequence"/>
</dbReference>
<accession>A0ABR3JND6</accession>
<evidence type="ECO:0000313" key="2">
    <source>
        <dbReference type="Proteomes" id="UP001556367"/>
    </source>
</evidence>
<name>A0ABR3JND6_9AGAR</name>
<reference evidence="2" key="1">
    <citation type="submission" date="2024-06" db="EMBL/GenBank/DDBJ databases">
        <title>Multi-omics analyses provide insights into the biosynthesis of the anticancer antibiotic pleurotin in Hohenbuehelia grisea.</title>
        <authorList>
            <person name="Weaver J.A."/>
            <person name="Alberti F."/>
        </authorList>
    </citation>
    <scope>NUCLEOTIDE SEQUENCE [LARGE SCALE GENOMIC DNA]</scope>
    <source>
        <strain evidence="2">T-177</strain>
    </source>
</reference>
<proteinExistence type="predicted"/>
<sequence>MLLRMIALLNAPAVDRHCYLQCIRRGGFPDPEGSSTMGEPGQASATWRAVPDGVMTPFGSTLPNGGRPGSAYAAYAGIEADSDPGVDMFFDYAEDQIDVHSGIYQTWTSRPGCGTENMRSILCQVWSHRLQQTFMQKLCGTITQRSGCDSRHLHAIHLERQ</sequence>